<dbReference type="AlphaFoldDB" id="A0A820YUI0"/>
<dbReference type="Proteomes" id="UP000663838">
    <property type="component" value="Unassembled WGS sequence"/>
</dbReference>
<protein>
    <submittedName>
        <fullName evidence="2">Uncharacterized protein</fullName>
    </submittedName>
</protein>
<proteinExistence type="predicted"/>
<dbReference type="Proteomes" id="UP000663865">
    <property type="component" value="Unassembled WGS sequence"/>
</dbReference>
<evidence type="ECO:0000313" key="3">
    <source>
        <dbReference type="Proteomes" id="UP000663838"/>
    </source>
</evidence>
<dbReference type="EMBL" id="CAJOBS010000329">
    <property type="protein sequence ID" value="CAF4552888.1"/>
    <property type="molecule type" value="Genomic_DNA"/>
</dbReference>
<evidence type="ECO:0000313" key="1">
    <source>
        <dbReference type="EMBL" id="CAF3644797.1"/>
    </source>
</evidence>
<evidence type="ECO:0000313" key="2">
    <source>
        <dbReference type="EMBL" id="CAF4552888.1"/>
    </source>
</evidence>
<reference evidence="2" key="1">
    <citation type="submission" date="2021-02" db="EMBL/GenBank/DDBJ databases">
        <authorList>
            <person name="Nowell W R."/>
        </authorList>
    </citation>
    <scope>NUCLEOTIDE SEQUENCE</scope>
</reference>
<comment type="caution">
    <text evidence="2">The sequence shown here is derived from an EMBL/GenBank/DDBJ whole genome shotgun (WGS) entry which is preliminary data.</text>
</comment>
<gene>
    <name evidence="1" type="ORF">KIK155_LOCUS23133</name>
    <name evidence="2" type="ORF">TOA249_LOCUS7350</name>
</gene>
<accession>A0A820YUI0</accession>
<organism evidence="2 3">
    <name type="scientific">Rotaria socialis</name>
    <dbReference type="NCBI Taxonomy" id="392032"/>
    <lineage>
        <taxon>Eukaryota</taxon>
        <taxon>Metazoa</taxon>
        <taxon>Spiralia</taxon>
        <taxon>Gnathifera</taxon>
        <taxon>Rotifera</taxon>
        <taxon>Eurotatoria</taxon>
        <taxon>Bdelloidea</taxon>
        <taxon>Philodinida</taxon>
        <taxon>Philodinidae</taxon>
        <taxon>Rotaria</taxon>
    </lineage>
</organism>
<sequence length="251" mass="28898">MLPLRPGPMLLLPAVQSHIRFIRPENPMNNSNSLSSLPKSFPIPIEGRDDFFSVDPRSLSIEQLNKYKTEIDQLINAEKNKFERIQNNSSARIDTCMRGSSKCFRVRCVKKCDSILDKQGILLAQETIKTNSIHSQTKTRTTNFNSIDNGSFGSVDPKTLTITQLQFYVEGIKEEIAYEKKLTDEFEKELTSRIQAYQSGIQCANYGEITPNHKYLNYVIRVNVIIVDIAFYDSNQIFLYYGLNMLNYKHY</sequence>
<dbReference type="EMBL" id="CAJNYV010004100">
    <property type="protein sequence ID" value="CAF3644797.1"/>
    <property type="molecule type" value="Genomic_DNA"/>
</dbReference>
<name>A0A820YUI0_9BILA</name>